<dbReference type="AlphaFoldDB" id="A0A2A8H9K7"/>
<dbReference type="Proteomes" id="UP000220841">
    <property type="component" value="Unassembled WGS sequence"/>
</dbReference>
<evidence type="ECO:0000313" key="4">
    <source>
        <dbReference type="Proteomes" id="UP000220841"/>
    </source>
</evidence>
<comment type="caution">
    <text evidence="3">The sequence shown here is derived from an EMBL/GenBank/DDBJ whole genome shotgun (WGS) entry which is preliminary data.</text>
</comment>
<accession>A0A2A8H9K7</accession>
<evidence type="ECO:0000313" key="3">
    <source>
        <dbReference type="EMBL" id="PEP98163.1"/>
    </source>
</evidence>
<dbReference type="PANTHER" id="PTHR46564:SF1">
    <property type="entry name" value="TRANSPOSASE"/>
    <property type="match status" value="1"/>
</dbReference>
<dbReference type="PANTHER" id="PTHR46564">
    <property type="entry name" value="TRANSPOSASE"/>
    <property type="match status" value="1"/>
</dbReference>
<gene>
    <name evidence="3" type="ORF">CN585_24395</name>
</gene>
<dbReference type="InterPro" id="IPR047655">
    <property type="entry name" value="Transpos_IS630-like"/>
</dbReference>
<dbReference type="NCBIfam" id="NF033545">
    <property type="entry name" value="transpos_IS630"/>
    <property type="match status" value="1"/>
</dbReference>
<dbReference type="GO" id="GO:0003676">
    <property type="term" value="F:nucleic acid binding"/>
    <property type="evidence" value="ECO:0007669"/>
    <property type="project" value="InterPro"/>
</dbReference>
<reference evidence="3 4" key="1">
    <citation type="submission" date="2017-09" db="EMBL/GenBank/DDBJ databases">
        <title>Large-scale bioinformatics analysis of Bacillus genomes uncovers conserved roles of natural products in bacterial physiology.</title>
        <authorList>
            <consortium name="Agbiome Team Llc"/>
            <person name="Bleich R.M."/>
            <person name="Grubbs K.J."/>
            <person name="Santa Maria K.C."/>
            <person name="Allen S.E."/>
            <person name="Farag S."/>
            <person name="Shank E.A."/>
            <person name="Bowers A."/>
        </authorList>
    </citation>
    <scope>NUCLEOTIDE SEQUENCE [LARGE SCALE GENOMIC DNA]</scope>
    <source>
        <strain evidence="3 4">AFS021349</strain>
    </source>
</reference>
<evidence type="ECO:0000259" key="2">
    <source>
        <dbReference type="Pfam" id="PF13358"/>
    </source>
</evidence>
<organism evidence="3 4">
    <name type="scientific">Bacillus toyonensis</name>
    <dbReference type="NCBI Taxonomy" id="155322"/>
    <lineage>
        <taxon>Bacteria</taxon>
        <taxon>Bacillati</taxon>
        <taxon>Bacillota</taxon>
        <taxon>Bacilli</taxon>
        <taxon>Bacillales</taxon>
        <taxon>Bacillaceae</taxon>
        <taxon>Bacillus</taxon>
        <taxon>Bacillus cereus group</taxon>
    </lineage>
</organism>
<dbReference type="SUPFAM" id="SSF53098">
    <property type="entry name" value="Ribonuclease H-like"/>
    <property type="match status" value="1"/>
</dbReference>
<sequence>MRNDKKNLIDENTVLLYQDECHFRDIQTVHATWFAKGKQKKIAVLGKWISTSLFGTIDAITGKFICTKAERCNAETFQHFLTYVLKEYKNKHVVLVLDNARYHHAKLLKTFLQENNHRLTLLFLPPYSPNLNMIERVWKVMKENVLANCYHETMDHFVDSIYQFIESIDKNPEAVLSRIQRADMSVFLRGLI</sequence>
<feature type="domain" description="Tc1-like transposase DDE" evidence="2">
    <location>
        <begin position="15"/>
        <end position="155"/>
    </location>
</feature>
<dbReference type="InterPro" id="IPR012337">
    <property type="entry name" value="RNaseH-like_sf"/>
</dbReference>
<evidence type="ECO:0000256" key="1">
    <source>
        <dbReference type="ARBA" id="ARBA00002286"/>
    </source>
</evidence>
<name>A0A2A8H9K7_9BACI</name>
<dbReference type="InterPro" id="IPR038717">
    <property type="entry name" value="Tc1-like_DDE_dom"/>
</dbReference>
<dbReference type="InterPro" id="IPR036397">
    <property type="entry name" value="RNaseH_sf"/>
</dbReference>
<comment type="function">
    <text evidence="1">Involved in the transposition of the insertion sequence.</text>
</comment>
<dbReference type="Gene3D" id="3.30.420.10">
    <property type="entry name" value="Ribonuclease H-like superfamily/Ribonuclease H"/>
    <property type="match status" value="1"/>
</dbReference>
<dbReference type="EMBL" id="NUBY01000160">
    <property type="protein sequence ID" value="PEP98163.1"/>
    <property type="molecule type" value="Genomic_DNA"/>
</dbReference>
<protein>
    <recommendedName>
        <fullName evidence="2">Tc1-like transposase DDE domain-containing protein</fullName>
    </recommendedName>
</protein>
<dbReference type="Pfam" id="PF13358">
    <property type="entry name" value="DDE_3"/>
    <property type="match status" value="1"/>
</dbReference>
<proteinExistence type="predicted"/>